<evidence type="ECO:0000313" key="9">
    <source>
        <dbReference type="EMBL" id="MDP2542625.1"/>
    </source>
</evidence>
<feature type="transmembrane region" description="Helical" evidence="6">
    <location>
        <begin position="478"/>
        <end position="498"/>
    </location>
</feature>
<gene>
    <name evidence="10" type="ORF">CSC81_09135</name>
    <name evidence="9" type="ORF">Q8W23_14185</name>
</gene>
<dbReference type="PANTHER" id="PTHR30619">
    <property type="entry name" value="DNA INTERNALIZATION/COMPETENCE PROTEIN COMEC/REC2"/>
    <property type="match status" value="1"/>
</dbReference>
<feature type="transmembrane region" description="Helical" evidence="6">
    <location>
        <begin position="31"/>
        <end position="50"/>
    </location>
</feature>
<keyword evidence="3 6" id="KW-0812">Transmembrane</keyword>
<feature type="domain" description="ComEC/Rec2-related protein" evidence="7">
    <location>
        <begin position="230"/>
        <end position="498"/>
    </location>
</feature>
<accession>A0A2G1BT44</accession>
<dbReference type="InterPro" id="IPR052159">
    <property type="entry name" value="Competence_DNA_uptake"/>
</dbReference>
<evidence type="ECO:0000256" key="2">
    <source>
        <dbReference type="ARBA" id="ARBA00022475"/>
    </source>
</evidence>
<reference evidence="10 11" key="1">
    <citation type="journal article" date="2016" name="Nat. Commun.">
        <title>Microbial interactions lead to rapid micro-scale successions on model marine particles.</title>
        <authorList>
            <person name="Datta M.S."/>
            <person name="Sliwerska E."/>
            <person name="Gore J."/>
            <person name="Polz M.F."/>
            <person name="Cordero O.X."/>
        </authorList>
    </citation>
    <scope>NUCLEOTIDE SEQUENCE [LARGE SCALE GENOMIC DNA]</scope>
    <source>
        <strain evidence="10 11">4G03</strain>
    </source>
</reference>
<evidence type="ECO:0000259" key="8">
    <source>
        <dbReference type="Pfam" id="PF13567"/>
    </source>
</evidence>
<feature type="transmembrane region" description="Helical" evidence="6">
    <location>
        <begin position="385"/>
        <end position="406"/>
    </location>
</feature>
<keyword evidence="2" id="KW-1003">Cell membrane</keyword>
<sequence>MKKLFEYPPFHFLVCLVIGITFQFYTQIWQYNFTYLAYSLIGFLIILYFLKRIEMRKAFSTATLLFFVFIGISTTYIHNPRNYANYYNHKSTENSTYILDVQKVLKPGNYYTKYVAKVSQVDPTKTTGYILLNIQKDSLSPILKVGNRILIKTPFKELIPPLNPHQFDYKKYLAKQYIYHQVFLNKLQFQQLDNSNFSLIGLSASIRESVQTSFKKYHFTNDEFAVINALLLGQRQEISKDLLESYTNAGAIHILAISGLHIGILLLLLSYLLNPIEKLPNGILVKTICIVLLLWCFAFIAGLSASVVRAVTMFTFVAIGQSFKRKKIIEYSLVSSMFFLLLIKPMFLFDVGFQLSYLAVFGIVWVQPLLYNLWKPKFWLLNKGWSLFTVSIAAQAGILPISLYYFHQFPGLFILSNLIIIPFLGVILLFGIVIILLATLSILPQFITDGYGFIISTMNYFVDWISHQEGFLLKELSMSFEAMLAWYVFIIFLYLAWIQKTYKRVFLLLASTLLLQGIYFYEKFQINIKSEFIVFHKSRHSIIGKRNGNEINIFSSLNDSVLHHQKLLQSYRVNEEVYSKSTDSILNITSYMDKHVLIVDSLSVYQIKELENPIVILKDSPKINLDRLITTLKPQQIIADGSNYKSYITRWRETCYKQKTPFWYTGQNGAYIFKE</sequence>
<evidence type="ECO:0000313" key="11">
    <source>
        <dbReference type="Proteomes" id="UP000222163"/>
    </source>
</evidence>
<feature type="transmembrane region" description="Helical" evidence="6">
    <location>
        <begin position="355"/>
        <end position="373"/>
    </location>
</feature>
<organism evidence="10 11">
    <name type="scientific">Tenacibaculum discolor</name>
    <dbReference type="NCBI Taxonomy" id="361581"/>
    <lineage>
        <taxon>Bacteria</taxon>
        <taxon>Pseudomonadati</taxon>
        <taxon>Bacteroidota</taxon>
        <taxon>Flavobacteriia</taxon>
        <taxon>Flavobacteriales</taxon>
        <taxon>Flavobacteriaceae</taxon>
        <taxon>Tenacibaculum</taxon>
    </lineage>
</organism>
<reference evidence="9 12" key="3">
    <citation type="submission" date="2023-07" db="EMBL/GenBank/DDBJ databases">
        <title>Genome content predicts the carbon catabolic preferences of heterotrophic bacteria.</title>
        <authorList>
            <person name="Gralka M."/>
        </authorList>
    </citation>
    <scope>NUCLEOTIDE SEQUENCE [LARGE SCALE GENOMIC DNA]</scope>
    <source>
        <strain evidence="9 12">4G03</strain>
    </source>
</reference>
<dbReference type="EMBL" id="JAUYVU010000012">
    <property type="protein sequence ID" value="MDP2542625.1"/>
    <property type="molecule type" value="Genomic_DNA"/>
</dbReference>
<evidence type="ECO:0000256" key="3">
    <source>
        <dbReference type="ARBA" id="ARBA00022692"/>
    </source>
</evidence>
<evidence type="ECO:0000313" key="10">
    <source>
        <dbReference type="EMBL" id="PHN97241.1"/>
    </source>
</evidence>
<dbReference type="NCBIfam" id="TIGR00360">
    <property type="entry name" value="ComEC_N-term"/>
    <property type="match status" value="1"/>
</dbReference>
<dbReference type="RefSeq" id="WP_099215457.1">
    <property type="nucleotide sequence ID" value="NZ_JAUYVU010000012.1"/>
</dbReference>
<dbReference type="AlphaFoldDB" id="A0A2G1BT44"/>
<reference evidence="10" key="2">
    <citation type="submission" date="2017-10" db="EMBL/GenBank/DDBJ databases">
        <authorList>
            <person name="Enke T.N."/>
            <person name="Cordero O.X."/>
        </authorList>
    </citation>
    <scope>NUCLEOTIDE SEQUENCE</scope>
    <source>
        <strain evidence="10">4G03</strain>
    </source>
</reference>
<evidence type="ECO:0000256" key="1">
    <source>
        <dbReference type="ARBA" id="ARBA00004651"/>
    </source>
</evidence>
<feature type="domain" description="DUF4131" evidence="8">
    <location>
        <begin position="37"/>
        <end position="186"/>
    </location>
</feature>
<dbReference type="Pfam" id="PF03772">
    <property type="entry name" value="Competence"/>
    <property type="match status" value="1"/>
</dbReference>
<feature type="transmembrane region" description="Helical" evidence="6">
    <location>
        <begin position="505"/>
        <end position="521"/>
    </location>
</feature>
<evidence type="ECO:0000256" key="4">
    <source>
        <dbReference type="ARBA" id="ARBA00022989"/>
    </source>
</evidence>
<dbReference type="Pfam" id="PF13567">
    <property type="entry name" value="DUF4131"/>
    <property type="match status" value="1"/>
</dbReference>
<feature type="transmembrane region" description="Helical" evidence="6">
    <location>
        <begin position="331"/>
        <end position="349"/>
    </location>
</feature>
<proteinExistence type="predicted"/>
<protein>
    <submittedName>
        <fullName evidence="9 10">Competence protein</fullName>
    </submittedName>
</protein>
<dbReference type="Proteomes" id="UP001242342">
    <property type="component" value="Unassembled WGS sequence"/>
</dbReference>
<dbReference type="EMBL" id="PDUU01000008">
    <property type="protein sequence ID" value="PHN97241.1"/>
    <property type="molecule type" value="Genomic_DNA"/>
</dbReference>
<keyword evidence="4 6" id="KW-1133">Transmembrane helix</keyword>
<comment type="subcellular location">
    <subcellularLocation>
        <location evidence="1">Cell membrane</location>
        <topology evidence="1">Multi-pass membrane protein</topology>
    </subcellularLocation>
</comment>
<dbReference type="GO" id="GO:0005886">
    <property type="term" value="C:plasma membrane"/>
    <property type="evidence" value="ECO:0007669"/>
    <property type="project" value="UniProtKB-SubCell"/>
</dbReference>
<dbReference type="PANTHER" id="PTHR30619:SF1">
    <property type="entry name" value="RECOMBINATION PROTEIN 2"/>
    <property type="match status" value="1"/>
</dbReference>
<evidence type="ECO:0000256" key="5">
    <source>
        <dbReference type="ARBA" id="ARBA00023136"/>
    </source>
</evidence>
<evidence type="ECO:0000256" key="6">
    <source>
        <dbReference type="SAM" id="Phobius"/>
    </source>
</evidence>
<dbReference type="InterPro" id="IPR025405">
    <property type="entry name" value="DUF4131"/>
</dbReference>
<evidence type="ECO:0000259" key="7">
    <source>
        <dbReference type="Pfam" id="PF03772"/>
    </source>
</evidence>
<feature type="transmembrane region" description="Helical" evidence="6">
    <location>
        <begin position="250"/>
        <end position="271"/>
    </location>
</feature>
<feature type="transmembrane region" description="Helical" evidence="6">
    <location>
        <begin position="7"/>
        <end position="25"/>
    </location>
</feature>
<feature type="transmembrane region" description="Helical" evidence="6">
    <location>
        <begin position="412"/>
        <end position="438"/>
    </location>
</feature>
<comment type="caution">
    <text evidence="10">The sequence shown here is derived from an EMBL/GenBank/DDBJ whole genome shotgun (WGS) entry which is preliminary data.</text>
</comment>
<dbReference type="InterPro" id="IPR004477">
    <property type="entry name" value="ComEC_N"/>
</dbReference>
<keyword evidence="5 6" id="KW-0472">Membrane</keyword>
<name>A0A2G1BT44_9FLAO</name>
<evidence type="ECO:0000313" key="12">
    <source>
        <dbReference type="Proteomes" id="UP001242342"/>
    </source>
</evidence>
<keyword evidence="12" id="KW-1185">Reference proteome</keyword>
<dbReference type="Proteomes" id="UP000222163">
    <property type="component" value="Unassembled WGS sequence"/>
</dbReference>
<feature type="transmembrane region" description="Helical" evidence="6">
    <location>
        <begin position="62"/>
        <end position="78"/>
    </location>
</feature>